<dbReference type="PANTHER" id="PTHR23079:SF14">
    <property type="entry name" value="RNA-DEPENDENT RNA POLYMERASE"/>
    <property type="match status" value="1"/>
</dbReference>
<organism evidence="3 4">
    <name type="scientific">Anthostomella pinea</name>
    <dbReference type="NCBI Taxonomy" id="933095"/>
    <lineage>
        <taxon>Eukaryota</taxon>
        <taxon>Fungi</taxon>
        <taxon>Dikarya</taxon>
        <taxon>Ascomycota</taxon>
        <taxon>Pezizomycotina</taxon>
        <taxon>Sordariomycetes</taxon>
        <taxon>Xylariomycetidae</taxon>
        <taxon>Xylariales</taxon>
        <taxon>Xylariaceae</taxon>
        <taxon>Anthostomella</taxon>
    </lineage>
</organism>
<reference evidence="3" key="1">
    <citation type="submission" date="2023-10" db="EMBL/GenBank/DDBJ databases">
        <authorList>
            <person name="Hackl T."/>
        </authorList>
    </citation>
    <scope>NUCLEOTIDE SEQUENCE</scope>
</reference>
<dbReference type="GO" id="GO:0003723">
    <property type="term" value="F:RNA binding"/>
    <property type="evidence" value="ECO:0007669"/>
    <property type="project" value="UniProtKB-KW"/>
</dbReference>
<comment type="similarity">
    <text evidence="1">Belongs to the RdRP family.</text>
</comment>
<dbReference type="GO" id="GO:0031380">
    <property type="term" value="C:nuclear RNA-directed RNA polymerase complex"/>
    <property type="evidence" value="ECO:0007669"/>
    <property type="project" value="TreeGrafter"/>
</dbReference>
<proteinExistence type="inferred from homology"/>
<dbReference type="EC" id="2.7.7.48" evidence="1"/>
<keyword evidence="1" id="KW-0694">RNA-binding</keyword>
<dbReference type="InterPro" id="IPR007855">
    <property type="entry name" value="RDRP"/>
</dbReference>
<dbReference type="InterPro" id="IPR057596">
    <property type="entry name" value="RDRP_core"/>
</dbReference>
<name>A0AAI8VKQ1_9PEZI</name>
<feature type="domain" description="RDRP core" evidence="2">
    <location>
        <begin position="1"/>
        <end position="252"/>
    </location>
</feature>
<dbReference type="PANTHER" id="PTHR23079">
    <property type="entry name" value="RNA-DEPENDENT RNA POLYMERASE"/>
    <property type="match status" value="1"/>
</dbReference>
<evidence type="ECO:0000259" key="2">
    <source>
        <dbReference type="Pfam" id="PF05183"/>
    </source>
</evidence>
<sequence>MVVDFLGVLKEDEVHLGFSSKFSDEQSGFSETFLHGMDVLVARSPAHYPSDVQRVKAVLKPELGALKDAIVFPTTGNTPLADKLSGGDYDGDMAWVCWEPTIVDNFQNAALPDVPDLFKEGILSKDSQTYHDLVVSLEGDDDTTEFLDQAMRFNMESNLLGTCTNYKEKLCYSRRSVRDEPAIFLSTLISHLVDRAKQGILFTEQEWNPLRKKLNGDQADPQRAKSRLDPLLPQYKNTDYRGNDKPTHIIDFVKFCVGKPTVEAELKALDIFLSEAKHWDKDLVRYSDFYEKFQRTSNERKKANEAGNFKRTSWGLFFDRLKRDIDDVASVWNSTQGEFEVKLWNAYDKWRNVLPKNEVNHTRIKALQEGTSAAVGLSPWDLLKASYCYKMYYRRSPSFPWHIAGRQLAYLKAMRASDADAPPILMTPLMYAGSRPDASFARGRAALNEGRRLETVGEGAEENARDEDV</sequence>
<keyword evidence="1" id="KW-0548">Nucleotidyltransferase</keyword>
<dbReference type="EMBL" id="CAUWAG010000008">
    <property type="protein sequence ID" value="CAJ2506115.1"/>
    <property type="molecule type" value="Genomic_DNA"/>
</dbReference>
<accession>A0AAI8VKQ1</accession>
<keyword evidence="4" id="KW-1185">Reference proteome</keyword>
<keyword evidence="1" id="KW-0808">Transferase</keyword>
<comment type="caution">
    <text evidence="3">The sequence shown here is derived from an EMBL/GenBank/DDBJ whole genome shotgun (WGS) entry which is preliminary data.</text>
</comment>
<dbReference type="GO" id="GO:0003968">
    <property type="term" value="F:RNA-directed RNA polymerase activity"/>
    <property type="evidence" value="ECO:0007669"/>
    <property type="project" value="UniProtKB-KW"/>
</dbReference>
<protein>
    <recommendedName>
        <fullName evidence="1">RNA-dependent RNA polymerase</fullName>
        <ecNumber evidence="1">2.7.7.48</ecNumber>
    </recommendedName>
</protein>
<dbReference type="GO" id="GO:0030422">
    <property type="term" value="P:siRNA processing"/>
    <property type="evidence" value="ECO:0007669"/>
    <property type="project" value="TreeGrafter"/>
</dbReference>
<dbReference type="Pfam" id="PF05183">
    <property type="entry name" value="RdRP"/>
    <property type="match status" value="1"/>
</dbReference>
<evidence type="ECO:0000313" key="4">
    <source>
        <dbReference type="Proteomes" id="UP001295740"/>
    </source>
</evidence>
<dbReference type="Proteomes" id="UP001295740">
    <property type="component" value="Unassembled WGS sequence"/>
</dbReference>
<gene>
    <name evidence="3" type="ORF">KHLLAP_LOCUS6583</name>
</gene>
<evidence type="ECO:0000256" key="1">
    <source>
        <dbReference type="RuleBase" id="RU363098"/>
    </source>
</evidence>
<dbReference type="AlphaFoldDB" id="A0AAI8VKQ1"/>
<comment type="catalytic activity">
    <reaction evidence="1">
        <text>RNA(n) + a ribonucleoside 5'-triphosphate = RNA(n+1) + diphosphate</text>
        <dbReference type="Rhea" id="RHEA:21248"/>
        <dbReference type="Rhea" id="RHEA-COMP:14527"/>
        <dbReference type="Rhea" id="RHEA-COMP:17342"/>
        <dbReference type="ChEBI" id="CHEBI:33019"/>
        <dbReference type="ChEBI" id="CHEBI:61557"/>
        <dbReference type="ChEBI" id="CHEBI:140395"/>
        <dbReference type="EC" id="2.7.7.48"/>
    </reaction>
</comment>
<keyword evidence="1" id="KW-0696">RNA-directed RNA polymerase</keyword>
<evidence type="ECO:0000313" key="3">
    <source>
        <dbReference type="EMBL" id="CAJ2506115.1"/>
    </source>
</evidence>